<dbReference type="EMBL" id="LRBV02000001">
    <property type="status" value="NOT_ANNOTATED_CDS"/>
    <property type="molecule type" value="Genomic_DNA"/>
</dbReference>
<keyword evidence="2" id="KW-0539">Nucleus</keyword>
<evidence type="ECO:0000256" key="1">
    <source>
        <dbReference type="ARBA" id="ARBA00004123"/>
    </source>
</evidence>
<dbReference type="GO" id="GO:0003824">
    <property type="term" value="F:catalytic activity"/>
    <property type="evidence" value="ECO:0007669"/>
    <property type="project" value="InterPro"/>
</dbReference>
<dbReference type="GO" id="GO:0006281">
    <property type="term" value="P:DNA repair"/>
    <property type="evidence" value="ECO:0007669"/>
    <property type="project" value="InterPro"/>
</dbReference>
<dbReference type="InParanoid" id="A0A7N2KR21"/>
<dbReference type="InterPro" id="IPR011257">
    <property type="entry name" value="DNA_glycosylase"/>
</dbReference>
<feature type="region of interest" description="Disordered" evidence="3">
    <location>
        <begin position="272"/>
        <end position="313"/>
    </location>
</feature>
<evidence type="ECO:0000256" key="2">
    <source>
        <dbReference type="ARBA" id="ARBA00023242"/>
    </source>
</evidence>
<feature type="compositionally biased region" description="Polar residues" evidence="3">
    <location>
        <begin position="22"/>
        <end position="31"/>
    </location>
</feature>
<name>A0A7N2KR21_QUELO</name>
<dbReference type="EnsemblPlants" id="QL01p052883:mrna">
    <property type="protein sequence ID" value="QL01p052883:mrna"/>
    <property type="gene ID" value="QL01p052883"/>
</dbReference>
<feature type="region of interest" description="Disordered" evidence="3">
    <location>
        <begin position="595"/>
        <end position="616"/>
    </location>
</feature>
<feature type="region of interest" description="Disordered" evidence="3">
    <location>
        <begin position="134"/>
        <end position="164"/>
    </location>
</feature>
<dbReference type="PANTHER" id="PTHR15074">
    <property type="entry name" value="METHYL-CPG-BINDING PROTEIN"/>
    <property type="match status" value="1"/>
</dbReference>
<feature type="compositionally biased region" description="Basic residues" evidence="3">
    <location>
        <begin position="536"/>
        <end position="545"/>
    </location>
</feature>
<sequence length="1067" mass="122685">MSSETEETAMASLGMKKRKKYWSQSQSPSPMIMTTSAVSSLDSSASQLHTHENVYSSRKIIINNKLDVPNNKSVQVEEESFIIEKRKSNNRARARARPRRGGKNRVVVLSPYFAKQQQRPSTSTRIINKSNEIDLGFDGNAKGRRKDSRRYTQQGLEDEDHKMESDYQIASPLEDGSLQNEILKLEDLLSQCTYKAKDGQYDDVDGGRNLAAEVENEAVMLPSIYANLKEDQLQQPGLQIGKLSHSKRRRRNEKQQAIARVDIRKVSPYFANEGGPKVEETIPNKNTVISKHSRGDGDPRKDKKRGKRKDDRISKECTKSNEILGFEKAVLIDEDVGLTEVFDGNAKGRRKDSRHYTRDFHKMVVKDEEREMADEEQKMELDYKIKRRTSPFEGSLQNEDLKLEDVLSQYTYRSHDMTENGKNGQHDEEQEKECSEKLSFPFEMTNNSSVLPDDGSRNLAGKVENEAVILPSIHTNLKEEQVPQNGLEIGKVSRSKWRRRNEKQQAIAHVEIRKVSPYFWRSTGQVVRNDGDGTKKMKPPRRCARTHATSVRVSPYFQKISKEEENEDGRLLEGSNGYKKPVAIRTVLSSSEKLDDAYRRKSPDNTWKPPRTTPGLLQERHAHDPWRVLVICMLLNRTSGFQRIMEILEAPYFDGYETYPRDFVNWMNGMERFFEQANFADNIKVRYAKLKLIGKAQRFWENLERFRYMDYEPAITVWEDMKEKLCDEYLSPYYRAKYLPQSQCGTFQVEANAMTPHPHPISCPQRTFEQSTKELSIRKVTELTEKLMKEIQDRIAQMKQMKTPPDSIGKPRIIDHNELIAAPIEDNIDGDILVVENPPATPKPNVDIDVHASTSVALTSMQGNESIEEQPGEKMAPKESITLEGAHDVKVEVVECASDQPSTVLEDLHLGEVEEVETKVLPMAHKVQEEIILIPHIDFVIPNEFDAVEFKVFLFPMLPKARRVISNLFTLCPDAKTATEVAKEEIEKIIKTLGLQKKRASMIQRLSREYMGESWTHVTQLHGVGKYAADAYAIFCTGKWDQVRPNDHMLNHYWRFLKDRERKRGLI</sequence>
<evidence type="ECO:0000313" key="5">
    <source>
        <dbReference type="Proteomes" id="UP000594261"/>
    </source>
</evidence>
<proteinExistence type="predicted"/>
<protein>
    <submittedName>
        <fullName evidence="4">Uncharacterized protein</fullName>
    </submittedName>
</protein>
<dbReference type="Gene3D" id="1.10.340.30">
    <property type="entry name" value="Hypothetical protein, domain 2"/>
    <property type="match status" value="2"/>
</dbReference>
<evidence type="ECO:0000313" key="4">
    <source>
        <dbReference type="EnsemblPlants" id="QL01p052883:mrna"/>
    </source>
</evidence>
<accession>A0A7N2KR21</accession>
<feature type="region of interest" description="Disordered" evidence="3">
    <location>
        <begin position="529"/>
        <end position="548"/>
    </location>
</feature>
<feature type="region of interest" description="Disordered" evidence="3">
    <location>
        <begin position="1"/>
        <end position="31"/>
    </location>
</feature>
<dbReference type="GO" id="GO:0003677">
    <property type="term" value="F:DNA binding"/>
    <property type="evidence" value="ECO:0007669"/>
    <property type="project" value="InterPro"/>
</dbReference>
<reference evidence="4" key="2">
    <citation type="submission" date="2021-01" db="UniProtKB">
        <authorList>
            <consortium name="EnsemblPlants"/>
        </authorList>
    </citation>
    <scope>IDENTIFICATION</scope>
</reference>
<dbReference type="Gramene" id="QL01p052883:mrna">
    <property type="protein sequence ID" value="QL01p052883:mrna"/>
    <property type="gene ID" value="QL01p052883"/>
</dbReference>
<dbReference type="Proteomes" id="UP000594261">
    <property type="component" value="Chromosome 1"/>
</dbReference>
<dbReference type="GO" id="GO:0005634">
    <property type="term" value="C:nucleus"/>
    <property type="evidence" value="ECO:0007669"/>
    <property type="project" value="UniProtKB-SubCell"/>
</dbReference>
<organism evidence="4 5">
    <name type="scientific">Quercus lobata</name>
    <name type="common">Valley oak</name>
    <dbReference type="NCBI Taxonomy" id="97700"/>
    <lineage>
        <taxon>Eukaryota</taxon>
        <taxon>Viridiplantae</taxon>
        <taxon>Streptophyta</taxon>
        <taxon>Embryophyta</taxon>
        <taxon>Tracheophyta</taxon>
        <taxon>Spermatophyta</taxon>
        <taxon>Magnoliopsida</taxon>
        <taxon>eudicotyledons</taxon>
        <taxon>Gunneridae</taxon>
        <taxon>Pentapetalae</taxon>
        <taxon>rosids</taxon>
        <taxon>fabids</taxon>
        <taxon>Fagales</taxon>
        <taxon>Fagaceae</taxon>
        <taxon>Quercus</taxon>
    </lineage>
</organism>
<reference evidence="4 5" key="1">
    <citation type="journal article" date="2016" name="G3 (Bethesda)">
        <title>First Draft Assembly and Annotation of the Genome of a California Endemic Oak Quercus lobata Nee (Fagaceae).</title>
        <authorList>
            <person name="Sork V.L."/>
            <person name="Fitz-Gibbon S.T."/>
            <person name="Puiu D."/>
            <person name="Crepeau M."/>
            <person name="Gugger P.F."/>
            <person name="Sherman R."/>
            <person name="Stevens K."/>
            <person name="Langley C.H."/>
            <person name="Pellegrini M."/>
            <person name="Salzberg S.L."/>
        </authorList>
    </citation>
    <scope>NUCLEOTIDE SEQUENCE [LARGE SCALE GENOMIC DNA]</scope>
    <source>
        <strain evidence="4 5">cv. SW786</strain>
    </source>
</reference>
<evidence type="ECO:0000256" key="3">
    <source>
        <dbReference type="SAM" id="MobiDB-lite"/>
    </source>
</evidence>
<dbReference type="InterPro" id="IPR045138">
    <property type="entry name" value="MeCP2/MBD4"/>
</dbReference>
<dbReference type="SUPFAM" id="SSF48150">
    <property type="entry name" value="DNA-glycosylase"/>
    <property type="match status" value="1"/>
</dbReference>
<comment type="subcellular location">
    <subcellularLocation>
        <location evidence="1">Nucleus</location>
    </subcellularLocation>
</comment>
<dbReference type="AlphaFoldDB" id="A0A7N2KR21"/>
<keyword evidence="5" id="KW-1185">Reference proteome</keyword>
<dbReference type="PANTHER" id="PTHR15074:SF0">
    <property type="entry name" value="METHYL-CPG-BINDING DOMAIN PROTEIN 4-LIKE PROTEIN"/>
    <property type="match status" value="1"/>
</dbReference>